<name>A0A5B7JKA5_PORTR</name>
<sequence>MQPAAAITVNRATPLLQTQPDVPLLPAPVSWVSGEPLALLPRPPIPRGASAEHTQGGQLKRGVWNNAGLRVLFIKFIQLAMLRRRREHSRSSQQLGPRLLMPS</sequence>
<evidence type="ECO:0000313" key="2">
    <source>
        <dbReference type="Proteomes" id="UP000324222"/>
    </source>
</evidence>
<dbReference type="EMBL" id="VSRR010099551">
    <property type="protein sequence ID" value="MPC94696.1"/>
    <property type="molecule type" value="Genomic_DNA"/>
</dbReference>
<protein>
    <submittedName>
        <fullName evidence="1">Uncharacterized protein</fullName>
    </submittedName>
</protein>
<proteinExistence type="predicted"/>
<organism evidence="1 2">
    <name type="scientific">Portunus trituberculatus</name>
    <name type="common">Swimming crab</name>
    <name type="synonym">Neptunus trituberculatus</name>
    <dbReference type="NCBI Taxonomy" id="210409"/>
    <lineage>
        <taxon>Eukaryota</taxon>
        <taxon>Metazoa</taxon>
        <taxon>Ecdysozoa</taxon>
        <taxon>Arthropoda</taxon>
        <taxon>Crustacea</taxon>
        <taxon>Multicrustacea</taxon>
        <taxon>Malacostraca</taxon>
        <taxon>Eumalacostraca</taxon>
        <taxon>Eucarida</taxon>
        <taxon>Decapoda</taxon>
        <taxon>Pleocyemata</taxon>
        <taxon>Brachyura</taxon>
        <taxon>Eubrachyura</taxon>
        <taxon>Portunoidea</taxon>
        <taxon>Portunidae</taxon>
        <taxon>Portuninae</taxon>
        <taxon>Portunus</taxon>
    </lineage>
</organism>
<reference evidence="1 2" key="1">
    <citation type="submission" date="2019-05" db="EMBL/GenBank/DDBJ databases">
        <title>Another draft genome of Portunus trituberculatus and its Hox gene families provides insights of decapod evolution.</title>
        <authorList>
            <person name="Jeong J.-H."/>
            <person name="Song I."/>
            <person name="Kim S."/>
            <person name="Choi T."/>
            <person name="Kim D."/>
            <person name="Ryu S."/>
            <person name="Kim W."/>
        </authorList>
    </citation>
    <scope>NUCLEOTIDE SEQUENCE [LARGE SCALE GENOMIC DNA]</scope>
    <source>
        <tissue evidence="1">Muscle</tissue>
    </source>
</reference>
<comment type="caution">
    <text evidence="1">The sequence shown here is derived from an EMBL/GenBank/DDBJ whole genome shotgun (WGS) entry which is preliminary data.</text>
</comment>
<gene>
    <name evidence="1" type="ORF">E2C01_089875</name>
</gene>
<accession>A0A5B7JKA5</accession>
<keyword evidence="2" id="KW-1185">Reference proteome</keyword>
<dbReference type="Proteomes" id="UP000324222">
    <property type="component" value="Unassembled WGS sequence"/>
</dbReference>
<evidence type="ECO:0000313" key="1">
    <source>
        <dbReference type="EMBL" id="MPC94696.1"/>
    </source>
</evidence>
<dbReference type="AlphaFoldDB" id="A0A5B7JKA5"/>